<evidence type="ECO:0000256" key="1">
    <source>
        <dbReference type="SAM" id="MobiDB-lite"/>
    </source>
</evidence>
<evidence type="ECO:0000259" key="2">
    <source>
        <dbReference type="Pfam" id="PF24864"/>
    </source>
</evidence>
<dbReference type="InterPro" id="IPR056632">
    <property type="entry name" value="DUF7730"/>
</dbReference>
<feature type="region of interest" description="Disordered" evidence="1">
    <location>
        <begin position="88"/>
        <end position="114"/>
    </location>
</feature>
<organism evidence="3 4">
    <name type="scientific">Saxophila tyrrhenica</name>
    <dbReference type="NCBI Taxonomy" id="1690608"/>
    <lineage>
        <taxon>Eukaryota</taxon>
        <taxon>Fungi</taxon>
        <taxon>Dikarya</taxon>
        <taxon>Ascomycota</taxon>
        <taxon>Pezizomycotina</taxon>
        <taxon>Dothideomycetes</taxon>
        <taxon>Dothideomycetidae</taxon>
        <taxon>Mycosphaerellales</taxon>
        <taxon>Extremaceae</taxon>
        <taxon>Saxophila</taxon>
    </lineage>
</organism>
<proteinExistence type="predicted"/>
<dbReference type="Proteomes" id="UP001337655">
    <property type="component" value="Unassembled WGS sequence"/>
</dbReference>
<dbReference type="PANTHER" id="PTHR38790">
    <property type="entry name" value="2EXR DOMAIN-CONTAINING PROTEIN-RELATED"/>
    <property type="match status" value="1"/>
</dbReference>
<reference evidence="3 4" key="1">
    <citation type="submission" date="2023-08" db="EMBL/GenBank/DDBJ databases">
        <title>Black Yeasts Isolated from many extreme environments.</title>
        <authorList>
            <person name="Coleine C."/>
            <person name="Stajich J.E."/>
            <person name="Selbmann L."/>
        </authorList>
    </citation>
    <scope>NUCLEOTIDE SEQUENCE [LARGE SCALE GENOMIC DNA]</scope>
    <source>
        <strain evidence="3 4">CCFEE 5935</strain>
    </source>
</reference>
<name>A0AAV9NXK0_9PEZI</name>
<feature type="domain" description="DUF7730" evidence="2">
    <location>
        <begin position="40"/>
        <end position="175"/>
    </location>
</feature>
<feature type="compositionally biased region" description="Polar residues" evidence="1">
    <location>
        <begin position="88"/>
        <end position="99"/>
    </location>
</feature>
<dbReference type="AlphaFoldDB" id="A0AAV9NXK0"/>
<dbReference type="GeneID" id="89931218"/>
<dbReference type="EMBL" id="JAVRRT010000019">
    <property type="protein sequence ID" value="KAK5164682.1"/>
    <property type="molecule type" value="Genomic_DNA"/>
</dbReference>
<evidence type="ECO:0000313" key="4">
    <source>
        <dbReference type="Proteomes" id="UP001337655"/>
    </source>
</evidence>
<evidence type="ECO:0000313" key="3">
    <source>
        <dbReference type="EMBL" id="KAK5164682.1"/>
    </source>
</evidence>
<keyword evidence="4" id="KW-1185">Reference proteome</keyword>
<dbReference type="Pfam" id="PF24864">
    <property type="entry name" value="DUF7730"/>
    <property type="match status" value="1"/>
</dbReference>
<sequence>MGGSKRKTGDYGLAAPLTKTRRTGRILRSSNKAIDPTEFNQTNSPLLRLPAEIRNRIYDLALRTSTVHIFSARGKGPEPHITAHTCTSKKSDQEMANTMRQDDMRPDVDGEDSDQYTGSPYSIALLRTCKQIHHESALLPFKINTFSFRSAMELERFANRLLPCQREALVDITLGGILSSNWLALIKRMRSVQHITLFHEHFYHLTQANKGYDVVREQLLQVFGEFKEMGVETTLAICHGSADRAGRGHRGYYDMPRLYTNVNLFRPLHEELEAMFNPPRVEEVVEEEE</sequence>
<protein>
    <recommendedName>
        <fullName evidence="2">DUF7730 domain-containing protein</fullName>
    </recommendedName>
</protein>
<comment type="caution">
    <text evidence="3">The sequence shown here is derived from an EMBL/GenBank/DDBJ whole genome shotgun (WGS) entry which is preliminary data.</text>
</comment>
<dbReference type="RefSeq" id="XP_064654930.1">
    <property type="nucleotide sequence ID" value="XM_064807114.1"/>
</dbReference>
<gene>
    <name evidence="3" type="ORF">LTR77_009888</name>
</gene>
<dbReference type="PANTHER" id="PTHR38790:SF4">
    <property type="entry name" value="2EXR DOMAIN-CONTAINING PROTEIN"/>
    <property type="match status" value="1"/>
</dbReference>
<accession>A0AAV9NXK0</accession>